<feature type="transmembrane region" description="Helical" evidence="6">
    <location>
        <begin position="428"/>
        <end position="449"/>
    </location>
</feature>
<feature type="transmembrane region" description="Helical" evidence="6">
    <location>
        <begin position="154"/>
        <end position="174"/>
    </location>
</feature>
<keyword evidence="2 6" id="KW-0812">Transmembrane</keyword>
<evidence type="ECO:0000256" key="1">
    <source>
        <dbReference type="ARBA" id="ARBA00004141"/>
    </source>
</evidence>
<feature type="region of interest" description="Disordered" evidence="5">
    <location>
        <begin position="1"/>
        <end position="35"/>
    </location>
</feature>
<feature type="transmembrane region" description="Helical" evidence="6">
    <location>
        <begin position="317"/>
        <end position="337"/>
    </location>
</feature>
<feature type="transmembrane region" description="Helical" evidence="6">
    <location>
        <begin position="123"/>
        <end position="148"/>
    </location>
</feature>
<reference evidence="7" key="1">
    <citation type="submission" date="2019-04" db="EMBL/GenBank/DDBJ databases">
        <title>Friends and foes A comparative genomics studyof 23 Aspergillus species from section Flavi.</title>
        <authorList>
            <consortium name="DOE Joint Genome Institute"/>
            <person name="Kjaerbolling I."/>
            <person name="Vesth T."/>
            <person name="Frisvad J.C."/>
            <person name="Nybo J.L."/>
            <person name="Theobald S."/>
            <person name="Kildgaard S."/>
            <person name="Isbrandt T."/>
            <person name="Kuo A."/>
            <person name="Sato A."/>
            <person name="Lyhne E.K."/>
            <person name="Kogle M.E."/>
            <person name="Wiebenga A."/>
            <person name="Kun R.S."/>
            <person name="Lubbers R.J."/>
            <person name="Makela M.R."/>
            <person name="Barry K."/>
            <person name="Chovatia M."/>
            <person name="Clum A."/>
            <person name="Daum C."/>
            <person name="Haridas S."/>
            <person name="He G."/>
            <person name="LaButti K."/>
            <person name="Lipzen A."/>
            <person name="Mondo S."/>
            <person name="Riley R."/>
            <person name="Salamov A."/>
            <person name="Simmons B.A."/>
            <person name="Magnuson J.K."/>
            <person name="Henrissat B."/>
            <person name="Mortensen U.H."/>
            <person name="Larsen T.O."/>
            <person name="Devries R.P."/>
            <person name="Grigoriev I.V."/>
            <person name="Machida M."/>
            <person name="Baker S.E."/>
            <person name="Andersen M.R."/>
        </authorList>
    </citation>
    <scope>NUCLEOTIDE SEQUENCE [LARGE SCALE GENOMIC DNA]</scope>
    <source>
        <strain evidence="7">IBT 14317</strain>
    </source>
</reference>
<dbReference type="Pfam" id="PF13520">
    <property type="entry name" value="AA_permease_2"/>
    <property type="match status" value="1"/>
</dbReference>
<feature type="transmembrane region" description="Helical" evidence="6">
    <location>
        <begin position="461"/>
        <end position="479"/>
    </location>
</feature>
<evidence type="ECO:0000256" key="2">
    <source>
        <dbReference type="ARBA" id="ARBA00022692"/>
    </source>
</evidence>
<comment type="subcellular location">
    <subcellularLocation>
        <location evidence="1">Membrane</location>
        <topology evidence="1">Multi-pass membrane protein</topology>
    </subcellularLocation>
</comment>
<feature type="transmembrane region" description="Helical" evidence="6">
    <location>
        <begin position="265"/>
        <end position="288"/>
    </location>
</feature>
<sequence length="509" mass="54253">MRNRSTRSASDDERQPLWAGPDQLEDRGSTGSSNNRHLGLSSTALLLTNRMIGAAIFSVPSSIFLSVGSVGAALSLWVIGIMITFCGFYIYLELGCLLPHTGGEKVYLDTAFPRPYRLASTLYAFYILFGFPGMASVVIADNTLFAFNVTASEIGQRALAVGIMALVAAALSISREWSVRIVNSLSLLKLATFLLILSTALAIVVGVIPSNGDLGANFHHPFAHSSTSVYDYSVSLFKVLESFLGWNSASLVLGEVKNPQRTLKVAGLLSVGSVGLLYLLINVSYFIVATPSDIGQAGTQLVARLLGNVFGSAASRVTAGMVALSTFGSSVSTAFAVTRVIRELAAEGITPAASILSKTSRSGNPAIATSVFMFGPSVVAVLLLPSGDAYAFLLDVNQYMLAMVYGAVVVCLFIIRQNVSSAEYPFQVWTWVPWLFLACQIYLIVSPLASPSGPGDTNLPYWLAPVVSFLVIGLGVLYWRLKAFDNSARNLWFGKIGDNLGSYGAITAP</sequence>
<evidence type="ECO:0000256" key="3">
    <source>
        <dbReference type="ARBA" id="ARBA00022989"/>
    </source>
</evidence>
<accession>A0A5N7BVP4</accession>
<dbReference type="GO" id="GO:0015179">
    <property type="term" value="F:L-amino acid transmembrane transporter activity"/>
    <property type="evidence" value="ECO:0007669"/>
    <property type="project" value="TreeGrafter"/>
</dbReference>
<dbReference type="Gene3D" id="1.20.1740.10">
    <property type="entry name" value="Amino acid/polyamine transporter I"/>
    <property type="match status" value="1"/>
</dbReference>
<gene>
    <name evidence="7" type="ORF">BDV23DRAFT_190517</name>
</gene>
<dbReference type="InterPro" id="IPR050598">
    <property type="entry name" value="AminoAcid_Transporter"/>
</dbReference>
<protein>
    <submittedName>
        <fullName evidence="7">Amino acid/polyamine transporter I</fullName>
    </submittedName>
</protein>
<dbReference type="EMBL" id="ML735323">
    <property type="protein sequence ID" value="KAE8385914.1"/>
    <property type="molecule type" value="Genomic_DNA"/>
</dbReference>
<feature type="transmembrane region" description="Helical" evidence="6">
    <location>
        <begin position="63"/>
        <end position="92"/>
    </location>
</feature>
<feature type="transmembrane region" description="Helical" evidence="6">
    <location>
        <begin position="229"/>
        <end position="253"/>
    </location>
</feature>
<dbReference type="AlphaFoldDB" id="A0A5N7BVP4"/>
<feature type="transmembrane region" description="Helical" evidence="6">
    <location>
        <begin position="366"/>
        <end position="384"/>
    </location>
</feature>
<proteinExistence type="predicted"/>
<feature type="transmembrane region" description="Helical" evidence="6">
    <location>
        <begin position="186"/>
        <end position="209"/>
    </location>
</feature>
<evidence type="ECO:0000256" key="4">
    <source>
        <dbReference type="ARBA" id="ARBA00023136"/>
    </source>
</evidence>
<evidence type="ECO:0000313" key="7">
    <source>
        <dbReference type="EMBL" id="KAE8385914.1"/>
    </source>
</evidence>
<evidence type="ECO:0000256" key="5">
    <source>
        <dbReference type="SAM" id="MobiDB-lite"/>
    </source>
</evidence>
<feature type="transmembrane region" description="Helical" evidence="6">
    <location>
        <begin position="396"/>
        <end position="416"/>
    </location>
</feature>
<evidence type="ECO:0000256" key="6">
    <source>
        <dbReference type="SAM" id="Phobius"/>
    </source>
</evidence>
<dbReference type="PANTHER" id="PTHR11785:SF382">
    <property type="entry name" value="LOW-AFFINITY METHIONINE PERMEASE"/>
    <property type="match status" value="1"/>
</dbReference>
<dbReference type="Proteomes" id="UP000326877">
    <property type="component" value="Unassembled WGS sequence"/>
</dbReference>
<keyword evidence="3 6" id="KW-1133">Transmembrane helix</keyword>
<name>A0A5N7BVP4_PETAA</name>
<dbReference type="GO" id="GO:0016020">
    <property type="term" value="C:membrane"/>
    <property type="evidence" value="ECO:0007669"/>
    <property type="project" value="UniProtKB-SubCell"/>
</dbReference>
<dbReference type="PIRSF" id="PIRSF006060">
    <property type="entry name" value="AA_transporter"/>
    <property type="match status" value="1"/>
</dbReference>
<dbReference type="OrthoDB" id="5982228at2759"/>
<organism evidence="7">
    <name type="scientific">Petromyces alliaceus</name>
    <name type="common">Aspergillus alliaceus</name>
    <dbReference type="NCBI Taxonomy" id="209559"/>
    <lineage>
        <taxon>Eukaryota</taxon>
        <taxon>Fungi</taxon>
        <taxon>Dikarya</taxon>
        <taxon>Ascomycota</taxon>
        <taxon>Pezizomycotina</taxon>
        <taxon>Eurotiomycetes</taxon>
        <taxon>Eurotiomycetidae</taxon>
        <taxon>Eurotiales</taxon>
        <taxon>Aspergillaceae</taxon>
        <taxon>Aspergillus</taxon>
        <taxon>Aspergillus subgen. Circumdati</taxon>
    </lineage>
</organism>
<dbReference type="PANTHER" id="PTHR11785">
    <property type="entry name" value="AMINO ACID TRANSPORTER"/>
    <property type="match status" value="1"/>
</dbReference>
<keyword evidence="4 6" id="KW-0472">Membrane</keyword>
<dbReference type="InterPro" id="IPR002293">
    <property type="entry name" value="AA/rel_permease1"/>
</dbReference>